<evidence type="ECO:0000313" key="1">
    <source>
        <dbReference type="EMBL" id="KTD25934.1"/>
    </source>
</evidence>
<dbReference type="EMBL" id="LNYL01000042">
    <property type="protein sequence ID" value="KTD25934.1"/>
    <property type="molecule type" value="Genomic_DNA"/>
</dbReference>
<reference evidence="1 2" key="1">
    <citation type="submission" date="2015-11" db="EMBL/GenBank/DDBJ databases">
        <title>Genomic analysis of 38 Legionella species identifies large and diverse effector repertoires.</title>
        <authorList>
            <person name="Burstein D."/>
            <person name="Amaro F."/>
            <person name="Zusman T."/>
            <person name="Lifshitz Z."/>
            <person name="Cohen O."/>
            <person name="Gilbert J.A."/>
            <person name="Pupko T."/>
            <person name="Shuman H.A."/>
            <person name="Segal G."/>
        </authorList>
    </citation>
    <scope>NUCLEOTIDE SEQUENCE [LARGE SCALE GENOMIC DNA]</scope>
    <source>
        <strain evidence="1 2">PX-1-G2-E2</strain>
    </source>
</reference>
<gene>
    <name evidence="1" type="ORF">Lmac_1705</name>
</gene>
<dbReference type="AlphaFoldDB" id="A0A0W0W186"/>
<keyword evidence="1" id="KW-0282">Flagellum</keyword>
<keyword evidence="1" id="KW-0966">Cell projection</keyword>
<dbReference type="STRING" id="466.Lmac_1705"/>
<proteinExistence type="predicted"/>
<protein>
    <submittedName>
        <fullName evidence="1">Flagellar GTP-binding protein FlhF</fullName>
    </submittedName>
</protein>
<keyword evidence="2" id="KW-1185">Reference proteome</keyword>
<sequence length="153" mass="16244">MKLKRFVAPDTRSAKQQIKATFGPEAVILSSSRVKSGVEIVAAVNETVLTTNAAIASAEPVKQAIEKETSTSPLNDMRQEILTLRGLLEAQLRGYAGPGKPLHTGLMQKLLSLGVSHTTASSLITQINPTNGCPIGKDNKAPYAVAGRFYVKG</sequence>
<keyword evidence="1" id="KW-0969">Cilium</keyword>
<organism evidence="1 2">
    <name type="scientific">Legionella maceachernii</name>
    <dbReference type="NCBI Taxonomy" id="466"/>
    <lineage>
        <taxon>Bacteria</taxon>
        <taxon>Pseudomonadati</taxon>
        <taxon>Pseudomonadota</taxon>
        <taxon>Gammaproteobacteria</taxon>
        <taxon>Legionellales</taxon>
        <taxon>Legionellaceae</taxon>
        <taxon>Legionella</taxon>
    </lineage>
</organism>
<evidence type="ECO:0000313" key="2">
    <source>
        <dbReference type="Proteomes" id="UP000054908"/>
    </source>
</evidence>
<dbReference type="RefSeq" id="WP_058452460.1">
    <property type="nucleotide sequence ID" value="NZ_CAAAIB010000004.1"/>
</dbReference>
<comment type="caution">
    <text evidence="1">The sequence shown here is derived from an EMBL/GenBank/DDBJ whole genome shotgun (WGS) entry which is preliminary data.</text>
</comment>
<accession>A0A0W0W186</accession>
<dbReference type="OrthoDB" id="9778554at2"/>
<name>A0A0W0W186_9GAMM</name>
<dbReference type="Proteomes" id="UP000054908">
    <property type="component" value="Unassembled WGS sequence"/>
</dbReference>
<dbReference type="PATRIC" id="fig|466.6.peg.1796"/>